<evidence type="ECO:0000256" key="1">
    <source>
        <dbReference type="ARBA" id="ARBA00001947"/>
    </source>
</evidence>
<evidence type="ECO:0000256" key="5">
    <source>
        <dbReference type="PROSITE-ProRule" id="PRU01379"/>
    </source>
</evidence>
<dbReference type="Pfam" id="PF00246">
    <property type="entry name" value="Peptidase_M14"/>
    <property type="match status" value="1"/>
</dbReference>
<dbReference type="CDD" id="cd03860">
    <property type="entry name" value="M14_CP_A-B_like"/>
    <property type="match status" value="1"/>
</dbReference>
<dbReference type="PROSITE" id="PS52035">
    <property type="entry name" value="PEPTIDASE_M14"/>
    <property type="match status" value="1"/>
</dbReference>
<dbReference type="InterPro" id="IPR057246">
    <property type="entry name" value="CARBOXYPEPT_ZN_1"/>
</dbReference>
<keyword evidence="4" id="KW-0862">Zinc</keyword>
<comment type="similarity">
    <text evidence="2 5">Belongs to the peptidase M14 family.</text>
</comment>
<dbReference type="InterPro" id="IPR000834">
    <property type="entry name" value="Peptidase_M14"/>
</dbReference>
<evidence type="ECO:0000313" key="8">
    <source>
        <dbReference type="RefSeq" id="XP_014667251.1"/>
    </source>
</evidence>
<dbReference type="PANTHER" id="PTHR11705:SF91">
    <property type="entry name" value="FI01817P-RELATED"/>
    <property type="match status" value="1"/>
</dbReference>
<evidence type="ECO:0000256" key="2">
    <source>
        <dbReference type="ARBA" id="ARBA00005988"/>
    </source>
</evidence>
<accession>A0ABM1E4Y0</accession>
<protein>
    <submittedName>
        <fullName evidence="8">Carboxypeptidase B-like</fullName>
    </submittedName>
</protein>
<dbReference type="GeneID" id="106808873"/>
<feature type="active site" description="Proton donor/acceptor" evidence="5">
    <location>
        <position position="293"/>
    </location>
</feature>
<comment type="cofactor">
    <cofactor evidence="1">
        <name>Zn(2+)</name>
        <dbReference type="ChEBI" id="CHEBI:29105"/>
    </cofactor>
</comment>
<evidence type="ECO:0000256" key="3">
    <source>
        <dbReference type="ARBA" id="ARBA00022723"/>
    </source>
</evidence>
<evidence type="ECO:0000256" key="4">
    <source>
        <dbReference type="ARBA" id="ARBA00022833"/>
    </source>
</evidence>
<keyword evidence="3" id="KW-0479">Metal-binding</keyword>
<keyword evidence="7" id="KW-1185">Reference proteome</keyword>
<dbReference type="SUPFAM" id="SSF53187">
    <property type="entry name" value="Zn-dependent exopeptidases"/>
    <property type="match status" value="1"/>
</dbReference>
<dbReference type="PROSITE" id="PS00132">
    <property type="entry name" value="CARBOXYPEPT_ZN_1"/>
    <property type="match status" value="1"/>
</dbReference>
<name>A0ABM1E4Y0_PRICU</name>
<evidence type="ECO:0000259" key="6">
    <source>
        <dbReference type="PROSITE" id="PS52035"/>
    </source>
</evidence>
<reference evidence="8" key="1">
    <citation type="submission" date="2025-08" db="UniProtKB">
        <authorList>
            <consortium name="RefSeq"/>
        </authorList>
    </citation>
    <scope>IDENTIFICATION</scope>
</reference>
<dbReference type="Gene3D" id="3.40.630.10">
    <property type="entry name" value="Zn peptidases"/>
    <property type="match status" value="1"/>
</dbReference>
<dbReference type="SMART" id="SM00631">
    <property type="entry name" value="Zn_pept"/>
    <property type="match status" value="1"/>
</dbReference>
<proteinExistence type="inferred from homology"/>
<dbReference type="PRINTS" id="PR00765">
    <property type="entry name" value="CRBOXYPTASEA"/>
</dbReference>
<dbReference type="RefSeq" id="XP_014667251.1">
    <property type="nucleotide sequence ID" value="XM_014811765.1"/>
</dbReference>
<feature type="domain" description="Peptidase M14" evidence="6">
    <location>
        <begin position="32"/>
        <end position="327"/>
    </location>
</feature>
<organism evidence="7 8">
    <name type="scientific">Priapulus caudatus</name>
    <name type="common">Priapulid worm</name>
    <dbReference type="NCBI Taxonomy" id="37621"/>
    <lineage>
        <taxon>Eukaryota</taxon>
        <taxon>Metazoa</taxon>
        <taxon>Ecdysozoa</taxon>
        <taxon>Scalidophora</taxon>
        <taxon>Priapulida</taxon>
        <taxon>Priapulimorpha</taxon>
        <taxon>Priapulimorphida</taxon>
        <taxon>Priapulidae</taxon>
        <taxon>Priapulus</taxon>
    </lineage>
</organism>
<dbReference type="Proteomes" id="UP000695022">
    <property type="component" value="Unplaced"/>
</dbReference>
<gene>
    <name evidence="8" type="primary">LOC106808873</name>
</gene>
<evidence type="ECO:0000313" key="7">
    <source>
        <dbReference type="Proteomes" id="UP000695022"/>
    </source>
</evidence>
<dbReference type="PANTHER" id="PTHR11705">
    <property type="entry name" value="PROTEASE FAMILY M14 CARBOXYPEPTIDASE A,B"/>
    <property type="match status" value="1"/>
</dbReference>
<sequence>MIDDVQRLMDLQSESAEAKRISVQSENYNLTIYHRHREIDDWIRSMAAEYPDIASIHNIGTSLLGLPMNVIKISKPTGRRKPIVWIDSGIHAREWISPATNQYFIHQLLTKYAEDSQVQNFVDQIEWHILPVVNPDGYEYSHTHDRMWRKSRSGPINGCYGADVNRNFDFKWMEIGASSDPCSSTFAGTTPASEIETRNLRDYVLPLANDMKAFITMHSYSQLWLTPWGYTSELPSDYDDLYNLAVKATDTLTSMYGTEYTVGSAANVLYESSGTSRDWAKGVPKVKYVYTVELRDTGYYSFLLPEDQIEPTSEETWEAIKVIASQIILEFA</sequence>